<accession>A0A699QX72</accession>
<reference evidence="1" key="1">
    <citation type="journal article" date="2019" name="Sci. Rep.">
        <title>Draft genome of Tanacetum cinerariifolium, the natural source of mosquito coil.</title>
        <authorList>
            <person name="Yamashiro T."/>
            <person name="Shiraishi A."/>
            <person name="Satake H."/>
            <person name="Nakayama K."/>
        </authorList>
    </citation>
    <scope>NUCLEOTIDE SEQUENCE</scope>
</reference>
<protein>
    <recommendedName>
        <fullName evidence="2">Reverse transcriptase domain-containing protein</fullName>
    </recommendedName>
</protein>
<evidence type="ECO:0008006" key="2">
    <source>
        <dbReference type="Google" id="ProtNLM"/>
    </source>
</evidence>
<gene>
    <name evidence="1" type="ORF">Tci_849247</name>
</gene>
<sequence length="183" mass="20393">MITTSPSVLPIKDPEVSLIMRNEELNTIPEKESNEVIKSSIEDHLPILSEFEGILDNICDVPFSDKNHFDAESDLIESLRTRDTSIFYSPKIESLLEEFAGITPDSELVSLKDVKDEILRAKLLNIHLLIAKIESLNNNPTPDCLLKSPSSSFLSYSDNSLPEFKTFIAHTEETSSGSTTTHA</sequence>
<feature type="non-terminal residue" evidence="1">
    <location>
        <position position="183"/>
    </location>
</feature>
<comment type="caution">
    <text evidence="1">The sequence shown here is derived from an EMBL/GenBank/DDBJ whole genome shotgun (WGS) entry which is preliminary data.</text>
</comment>
<dbReference type="AlphaFoldDB" id="A0A699QX72"/>
<name>A0A699QX72_TANCI</name>
<organism evidence="1">
    <name type="scientific">Tanacetum cinerariifolium</name>
    <name type="common">Dalmatian daisy</name>
    <name type="synonym">Chrysanthemum cinerariifolium</name>
    <dbReference type="NCBI Taxonomy" id="118510"/>
    <lineage>
        <taxon>Eukaryota</taxon>
        <taxon>Viridiplantae</taxon>
        <taxon>Streptophyta</taxon>
        <taxon>Embryophyta</taxon>
        <taxon>Tracheophyta</taxon>
        <taxon>Spermatophyta</taxon>
        <taxon>Magnoliopsida</taxon>
        <taxon>eudicotyledons</taxon>
        <taxon>Gunneridae</taxon>
        <taxon>Pentapetalae</taxon>
        <taxon>asterids</taxon>
        <taxon>campanulids</taxon>
        <taxon>Asterales</taxon>
        <taxon>Asteraceae</taxon>
        <taxon>Asteroideae</taxon>
        <taxon>Anthemideae</taxon>
        <taxon>Anthemidinae</taxon>
        <taxon>Tanacetum</taxon>
    </lineage>
</organism>
<evidence type="ECO:0000313" key="1">
    <source>
        <dbReference type="EMBL" id="GFC77277.1"/>
    </source>
</evidence>
<dbReference type="EMBL" id="BKCJ011060312">
    <property type="protein sequence ID" value="GFC77277.1"/>
    <property type="molecule type" value="Genomic_DNA"/>
</dbReference>
<proteinExistence type="predicted"/>